<dbReference type="PANTHER" id="PTHR33303:SF2">
    <property type="entry name" value="COA-BINDING DOMAIN-CONTAINING PROTEIN"/>
    <property type="match status" value="1"/>
</dbReference>
<dbReference type="Proteomes" id="UP001304125">
    <property type="component" value="Chromosome"/>
</dbReference>
<dbReference type="AlphaFoldDB" id="A0AA96F477"/>
<evidence type="ECO:0000259" key="1">
    <source>
        <dbReference type="SMART" id="SM00881"/>
    </source>
</evidence>
<evidence type="ECO:0000313" key="2">
    <source>
        <dbReference type="EMBL" id="WNM23617.1"/>
    </source>
</evidence>
<reference evidence="2 3" key="1">
    <citation type="submission" date="2023-09" db="EMBL/GenBank/DDBJ databases">
        <title>Demequina sp. a novel bacteria isolated from Capsicum annuum.</title>
        <authorList>
            <person name="Humaira Z."/>
            <person name="Lee J."/>
            <person name="Cho D."/>
        </authorList>
    </citation>
    <scope>NUCLEOTIDE SEQUENCE [LARGE SCALE GENOMIC DNA]</scope>
    <source>
        <strain evidence="2 3">OYTSA14</strain>
    </source>
</reference>
<sequence>MTIESACPLPLGSDAPDDDTLVDVLARARTVAVVGASPNPERTSHRIALWLMDHTDYEIYLVNRAAGDTEIRGHAFYSSLDEVPVDVDIVDVFRRSEHVPPVVDEAIAVGAPVVWMQLGVRHPEAAHKAAAAGATVVQNRCLKVEYARLADRIAAATA</sequence>
<organism evidence="2 3">
    <name type="scientific">Demequina capsici</name>
    <dbReference type="NCBI Taxonomy" id="3075620"/>
    <lineage>
        <taxon>Bacteria</taxon>
        <taxon>Bacillati</taxon>
        <taxon>Actinomycetota</taxon>
        <taxon>Actinomycetes</taxon>
        <taxon>Micrococcales</taxon>
        <taxon>Demequinaceae</taxon>
        <taxon>Demequina</taxon>
    </lineage>
</organism>
<dbReference type="Gene3D" id="3.40.50.720">
    <property type="entry name" value="NAD(P)-binding Rossmann-like Domain"/>
    <property type="match status" value="1"/>
</dbReference>
<evidence type="ECO:0000313" key="3">
    <source>
        <dbReference type="Proteomes" id="UP001304125"/>
    </source>
</evidence>
<dbReference type="EMBL" id="CP134879">
    <property type="protein sequence ID" value="WNM23617.1"/>
    <property type="molecule type" value="Genomic_DNA"/>
</dbReference>
<feature type="domain" description="CoA-binding" evidence="1">
    <location>
        <begin position="25"/>
        <end position="120"/>
    </location>
</feature>
<dbReference type="Pfam" id="PF13380">
    <property type="entry name" value="CoA_binding_2"/>
    <property type="match status" value="1"/>
</dbReference>
<name>A0AA96F477_9MICO</name>
<dbReference type="RefSeq" id="WP_313496662.1">
    <property type="nucleotide sequence ID" value="NZ_CP134879.1"/>
</dbReference>
<protein>
    <submittedName>
        <fullName evidence="2">CoA-binding protein</fullName>
    </submittedName>
</protein>
<proteinExistence type="predicted"/>
<accession>A0AA96F477</accession>
<dbReference type="SUPFAM" id="SSF51735">
    <property type="entry name" value="NAD(P)-binding Rossmann-fold domains"/>
    <property type="match status" value="1"/>
</dbReference>
<dbReference type="InterPro" id="IPR003781">
    <property type="entry name" value="CoA-bd"/>
</dbReference>
<dbReference type="PANTHER" id="PTHR33303">
    <property type="entry name" value="CYTOPLASMIC PROTEIN-RELATED"/>
    <property type="match status" value="1"/>
</dbReference>
<keyword evidence="3" id="KW-1185">Reference proteome</keyword>
<gene>
    <name evidence="2" type="ORF">RN606_09610</name>
</gene>
<dbReference type="SMART" id="SM00881">
    <property type="entry name" value="CoA_binding"/>
    <property type="match status" value="1"/>
</dbReference>
<dbReference type="InterPro" id="IPR036291">
    <property type="entry name" value="NAD(P)-bd_dom_sf"/>
</dbReference>